<dbReference type="SUPFAM" id="SSF51735">
    <property type="entry name" value="NAD(P)-binding Rossmann-fold domains"/>
    <property type="match status" value="1"/>
</dbReference>
<evidence type="ECO:0000256" key="2">
    <source>
        <dbReference type="ARBA" id="ARBA00023027"/>
    </source>
</evidence>
<dbReference type="Pfam" id="PF02826">
    <property type="entry name" value="2-Hacid_dh_C"/>
    <property type="match status" value="1"/>
</dbReference>
<evidence type="ECO:0000259" key="3">
    <source>
        <dbReference type="Pfam" id="PF02826"/>
    </source>
</evidence>
<organism evidence="4 5">
    <name type="scientific">Lichenicola cladoniae</name>
    <dbReference type="NCBI Taxonomy" id="1484109"/>
    <lineage>
        <taxon>Bacteria</taxon>
        <taxon>Pseudomonadati</taxon>
        <taxon>Pseudomonadota</taxon>
        <taxon>Alphaproteobacteria</taxon>
        <taxon>Acetobacterales</taxon>
        <taxon>Acetobacteraceae</taxon>
        <taxon>Lichenicola</taxon>
    </lineage>
</organism>
<sequence>MKTILVMLRAHADDWVRLLKLGLPNHAVVTDRSAALGPLSYAVVGKPPAGAIAALGRLDALFSVNAGIEALIESNEIPEGLPLVRMVDDGLAAGMLEWVLAETLAWHRNLFYYRSAQHENRWAPLQEKMASERTVSVLGAGHLGLPVAKHLAALGFNTRTWSRSGTAIPGVDSYRGPDGLFACVDGSDMLINLLPLTPETENLLDAALLQRLAPAAVLINGGRGRHLVDEAVIALLDDGHLRAAVLDVFRTEPLPEGHPFWSHPGVFLSPHVAAPTHPDTAVASIVRNIRGFESGLPLRHVVDRKRGY</sequence>
<keyword evidence="2" id="KW-0520">NAD</keyword>
<dbReference type="Proteomes" id="UP000500767">
    <property type="component" value="Chromosome"/>
</dbReference>
<dbReference type="AlphaFoldDB" id="A0A6M8HLU4"/>
<evidence type="ECO:0000256" key="1">
    <source>
        <dbReference type="ARBA" id="ARBA00023002"/>
    </source>
</evidence>
<feature type="domain" description="D-isomer specific 2-hydroxyacid dehydrogenase NAD-binding" evidence="3">
    <location>
        <begin position="102"/>
        <end position="273"/>
    </location>
</feature>
<accession>A0A6M8HLU4</accession>
<gene>
    <name evidence="4" type="ORF">HN018_03980</name>
</gene>
<protein>
    <submittedName>
        <fullName evidence="4">Glyoxylate/hydroxypyruvate reductase A</fullName>
    </submittedName>
</protein>
<proteinExistence type="predicted"/>
<reference evidence="4 5" key="1">
    <citation type="journal article" date="2014" name="World J. Microbiol. Biotechnol.">
        <title>Biodiversity and physiological characteristics of Antarctic and Arctic lichens-associated bacteria.</title>
        <authorList>
            <person name="Lee Y.M."/>
            <person name="Kim E.H."/>
            <person name="Lee H.K."/>
            <person name="Hong S.G."/>
        </authorList>
    </citation>
    <scope>NUCLEOTIDE SEQUENCE [LARGE SCALE GENOMIC DNA]</scope>
    <source>
        <strain evidence="4 5">PAMC 26569</strain>
    </source>
</reference>
<name>A0A6M8HLU4_9PROT</name>
<dbReference type="RefSeq" id="WP_171836511.1">
    <property type="nucleotide sequence ID" value="NZ_CP053708.1"/>
</dbReference>
<keyword evidence="5" id="KW-1185">Reference proteome</keyword>
<dbReference type="EMBL" id="CP053708">
    <property type="protein sequence ID" value="QKE89302.1"/>
    <property type="molecule type" value="Genomic_DNA"/>
</dbReference>
<dbReference type="InterPro" id="IPR036291">
    <property type="entry name" value="NAD(P)-bd_dom_sf"/>
</dbReference>
<evidence type="ECO:0000313" key="4">
    <source>
        <dbReference type="EMBL" id="QKE89302.1"/>
    </source>
</evidence>
<dbReference type="PANTHER" id="PTHR43333">
    <property type="entry name" value="2-HACID_DH_C DOMAIN-CONTAINING PROTEIN"/>
    <property type="match status" value="1"/>
</dbReference>
<dbReference type="GO" id="GO:0016491">
    <property type="term" value="F:oxidoreductase activity"/>
    <property type="evidence" value="ECO:0007669"/>
    <property type="project" value="UniProtKB-KW"/>
</dbReference>
<dbReference type="CDD" id="cd12164">
    <property type="entry name" value="GDH_like_2"/>
    <property type="match status" value="1"/>
</dbReference>
<dbReference type="KEGG" id="lck:HN018_03980"/>
<dbReference type="InterPro" id="IPR006140">
    <property type="entry name" value="D-isomer_DH_NAD-bd"/>
</dbReference>
<keyword evidence="1" id="KW-0560">Oxidoreductase</keyword>
<dbReference type="PANTHER" id="PTHR43333:SF1">
    <property type="entry name" value="D-ISOMER SPECIFIC 2-HYDROXYACID DEHYDROGENASE NAD-BINDING DOMAIN-CONTAINING PROTEIN"/>
    <property type="match status" value="1"/>
</dbReference>
<dbReference type="Gene3D" id="3.40.50.720">
    <property type="entry name" value="NAD(P)-binding Rossmann-like Domain"/>
    <property type="match status" value="2"/>
</dbReference>
<dbReference type="GO" id="GO:0051287">
    <property type="term" value="F:NAD binding"/>
    <property type="evidence" value="ECO:0007669"/>
    <property type="project" value="InterPro"/>
</dbReference>
<keyword evidence="4" id="KW-0670">Pyruvate</keyword>
<evidence type="ECO:0000313" key="5">
    <source>
        <dbReference type="Proteomes" id="UP000500767"/>
    </source>
</evidence>